<name>A0AAJ3H6D1_9PSED</name>
<comment type="caution">
    <text evidence="2">The sequence shown here is derived from an EMBL/GenBank/DDBJ whole genome shotgun (WGS) entry which is preliminary data.</text>
</comment>
<dbReference type="GeneID" id="93517033"/>
<dbReference type="Proteomes" id="UP001224477">
    <property type="component" value="Unassembled WGS sequence"/>
</dbReference>
<evidence type="ECO:0000313" key="3">
    <source>
        <dbReference type="Proteomes" id="UP000546584"/>
    </source>
</evidence>
<evidence type="ECO:0000313" key="1">
    <source>
        <dbReference type="EMBL" id="MDR0189380.1"/>
    </source>
</evidence>
<reference evidence="1 4" key="2">
    <citation type="journal article" date="2023" name="Microbiol. Resour. Announc.">
        <title>Whole-genome sequence of Pseudomonas yamanorum OLsAu1 isolated from the edible ectomycorrhizal mushroom Lactarius sp. section Deliciosi.</title>
        <authorList>
            <person name="Ramirez-Mendoza R."/>
            <person name="Angeles-Argaiz R.E."/>
            <person name="Hernandez-Oaxaca D."/>
            <person name="Aguirre-Beltran L."/>
            <person name="Almaraz-Suarez J."/>
            <person name="Perez-Moreno J."/>
        </authorList>
    </citation>
    <scope>NUCLEOTIDE SEQUENCE [LARGE SCALE GENOMIC DNA]</scope>
    <source>
        <strain evidence="1 4">OLsAu1</strain>
    </source>
</reference>
<reference evidence="2 3" key="1">
    <citation type="submission" date="2020-04" db="EMBL/GenBank/DDBJ databases">
        <title>Molecular characterization of pseudomonads from Agaricus bisporus reveal novel blotch 2 pathogens in Western Europe.</title>
        <authorList>
            <person name="Taparia T."/>
            <person name="Krijger M."/>
            <person name="Haynes E."/>
            <person name="Elpinstone J.G."/>
            <person name="Noble R."/>
            <person name="Van Der Wolf J."/>
        </authorList>
    </citation>
    <scope>NUCLEOTIDE SEQUENCE [LARGE SCALE GENOMIC DNA]</scope>
    <source>
        <strain evidence="2 3">IPO3753</strain>
    </source>
</reference>
<accession>A0AAJ3H6D1</accession>
<keyword evidence="4" id="KW-1185">Reference proteome</keyword>
<dbReference type="RefSeq" id="WP_157721253.1">
    <property type="nucleotide sequence ID" value="NZ_CP012400.2"/>
</dbReference>
<dbReference type="AlphaFoldDB" id="A0AAJ3H6D1"/>
<sequence>MANLNVLLPAQIRGPEQAQNNIRIEVSARVQRNIFGQFLTFNSETP</sequence>
<organism evidence="2 3">
    <name type="scientific">Pseudomonas yamanorum</name>
    <dbReference type="NCBI Taxonomy" id="515393"/>
    <lineage>
        <taxon>Bacteria</taxon>
        <taxon>Pseudomonadati</taxon>
        <taxon>Pseudomonadota</taxon>
        <taxon>Gammaproteobacteria</taxon>
        <taxon>Pseudomonadales</taxon>
        <taxon>Pseudomonadaceae</taxon>
        <taxon>Pseudomonas</taxon>
    </lineage>
</organism>
<dbReference type="EMBL" id="JAVGXC010000008">
    <property type="protein sequence ID" value="MDR0189380.1"/>
    <property type="molecule type" value="Genomic_DNA"/>
</dbReference>
<evidence type="ECO:0000313" key="2">
    <source>
        <dbReference type="EMBL" id="NWD44150.1"/>
    </source>
</evidence>
<protein>
    <submittedName>
        <fullName evidence="2">Uncharacterized protein</fullName>
    </submittedName>
</protein>
<gene>
    <name evidence="2" type="ORF">HX826_19930</name>
    <name evidence="1" type="ORF">RCO22_10560</name>
</gene>
<dbReference type="EMBL" id="JACAQR010000029">
    <property type="protein sequence ID" value="NWD44150.1"/>
    <property type="molecule type" value="Genomic_DNA"/>
</dbReference>
<proteinExistence type="predicted"/>
<dbReference type="Proteomes" id="UP000546584">
    <property type="component" value="Unassembled WGS sequence"/>
</dbReference>
<evidence type="ECO:0000313" key="4">
    <source>
        <dbReference type="Proteomes" id="UP001224477"/>
    </source>
</evidence>